<proteinExistence type="predicted"/>
<protein>
    <submittedName>
        <fullName evidence="2">Uncharacterized protein</fullName>
    </submittedName>
</protein>
<feature type="compositionally biased region" description="Basic and acidic residues" evidence="1">
    <location>
        <begin position="60"/>
        <end position="79"/>
    </location>
</feature>
<feature type="compositionally biased region" description="Basic and acidic residues" evidence="1">
    <location>
        <begin position="142"/>
        <end position="165"/>
    </location>
</feature>
<feature type="compositionally biased region" description="Polar residues" evidence="1">
    <location>
        <begin position="203"/>
        <end position="215"/>
    </location>
</feature>
<keyword evidence="3" id="KW-1185">Reference proteome</keyword>
<dbReference type="EMBL" id="JANPWB010000005">
    <property type="protein sequence ID" value="KAJ1184079.1"/>
    <property type="molecule type" value="Genomic_DNA"/>
</dbReference>
<organism evidence="2 3">
    <name type="scientific">Pleurodeles waltl</name>
    <name type="common">Iberian ribbed newt</name>
    <dbReference type="NCBI Taxonomy" id="8319"/>
    <lineage>
        <taxon>Eukaryota</taxon>
        <taxon>Metazoa</taxon>
        <taxon>Chordata</taxon>
        <taxon>Craniata</taxon>
        <taxon>Vertebrata</taxon>
        <taxon>Euteleostomi</taxon>
        <taxon>Amphibia</taxon>
        <taxon>Batrachia</taxon>
        <taxon>Caudata</taxon>
        <taxon>Salamandroidea</taxon>
        <taxon>Salamandridae</taxon>
        <taxon>Pleurodelinae</taxon>
        <taxon>Pleurodeles</taxon>
    </lineage>
</organism>
<evidence type="ECO:0000313" key="3">
    <source>
        <dbReference type="Proteomes" id="UP001066276"/>
    </source>
</evidence>
<evidence type="ECO:0000256" key="1">
    <source>
        <dbReference type="SAM" id="MobiDB-lite"/>
    </source>
</evidence>
<dbReference type="Proteomes" id="UP001066276">
    <property type="component" value="Chromosome 3_1"/>
</dbReference>
<name>A0AAV7U6V5_PLEWA</name>
<accession>A0AAV7U6V5</accession>
<reference evidence="2" key="1">
    <citation type="journal article" date="2022" name="bioRxiv">
        <title>Sequencing and chromosome-scale assembly of the giantPleurodeles waltlgenome.</title>
        <authorList>
            <person name="Brown T."/>
            <person name="Elewa A."/>
            <person name="Iarovenko S."/>
            <person name="Subramanian E."/>
            <person name="Araus A.J."/>
            <person name="Petzold A."/>
            <person name="Susuki M."/>
            <person name="Suzuki K.-i.T."/>
            <person name="Hayashi T."/>
            <person name="Toyoda A."/>
            <person name="Oliveira C."/>
            <person name="Osipova E."/>
            <person name="Leigh N.D."/>
            <person name="Simon A."/>
            <person name="Yun M.H."/>
        </authorList>
    </citation>
    <scope>NUCLEOTIDE SEQUENCE</scope>
    <source>
        <strain evidence="2">20211129_DDA</strain>
        <tissue evidence="2">Liver</tissue>
    </source>
</reference>
<feature type="region of interest" description="Disordered" evidence="1">
    <location>
        <begin position="60"/>
        <end position="223"/>
    </location>
</feature>
<feature type="compositionally biased region" description="Basic and acidic residues" evidence="1">
    <location>
        <begin position="179"/>
        <end position="200"/>
    </location>
</feature>
<gene>
    <name evidence="2" type="ORF">NDU88_000889</name>
</gene>
<sequence>MTGPEEDRALENGNPDIWIPVDLPVEEWEAPHLERKKKVVGARNPDIRVPERVKREEGLCAVHTAKEKDTEEKDADRVTESSAPFRAEPGSEWHPTGPEEDRALENGNPDIRTPVDLPVEEREAPRLERKKKVVGAGNPDIRVPERVKREEGLCAAHTAEEKDGEEKDAEEKDAEEERTEIASREDSEGYEKISDPHLGRNEPGNTRETPTGGQDSSERLELHHVPGGTWLKQVSGWQRPFVLVEGGIVRQHRPARMSPVSVPVLSRDECY</sequence>
<feature type="compositionally biased region" description="Acidic residues" evidence="1">
    <location>
        <begin position="166"/>
        <end position="178"/>
    </location>
</feature>
<comment type="caution">
    <text evidence="2">The sequence shown here is derived from an EMBL/GenBank/DDBJ whole genome shotgun (WGS) entry which is preliminary data.</text>
</comment>
<dbReference type="AlphaFoldDB" id="A0AAV7U6V5"/>
<evidence type="ECO:0000313" key="2">
    <source>
        <dbReference type="EMBL" id="KAJ1184079.1"/>
    </source>
</evidence>